<dbReference type="Proteomes" id="UP000268844">
    <property type="component" value="Unassembled WGS sequence"/>
</dbReference>
<reference evidence="1 2" key="1">
    <citation type="submission" date="2018-12" db="EMBL/GenBank/DDBJ databases">
        <authorList>
            <person name="Criscuolo A."/>
        </authorList>
    </citation>
    <scope>NUCLEOTIDE SEQUENCE [LARGE SCALE GENOMIC DNA]</scope>
    <source>
        <strain evidence="1">ACIP1116281</strain>
    </source>
</reference>
<proteinExistence type="predicted"/>
<evidence type="ECO:0008006" key="3">
    <source>
        <dbReference type="Google" id="ProtNLM"/>
    </source>
</evidence>
<keyword evidence="2" id="KW-1185">Reference proteome</keyword>
<accession>A0A447IEN2</accession>
<name>A0A447IEN2_9HYPH</name>
<dbReference type="EMBL" id="UZWD01000038">
    <property type="protein sequence ID" value="VDS05943.1"/>
    <property type="molecule type" value="Genomic_DNA"/>
</dbReference>
<gene>
    <name evidence="1" type="ORF">DEVEQU_03090</name>
</gene>
<evidence type="ECO:0000313" key="2">
    <source>
        <dbReference type="Proteomes" id="UP000268844"/>
    </source>
</evidence>
<organism evidence="1 2">
    <name type="scientific">Devosia equisanguinis</name>
    <dbReference type="NCBI Taxonomy" id="2490941"/>
    <lineage>
        <taxon>Bacteria</taxon>
        <taxon>Pseudomonadati</taxon>
        <taxon>Pseudomonadota</taxon>
        <taxon>Alphaproteobacteria</taxon>
        <taxon>Hyphomicrobiales</taxon>
        <taxon>Devosiaceae</taxon>
        <taxon>Devosia</taxon>
    </lineage>
</organism>
<evidence type="ECO:0000313" key="1">
    <source>
        <dbReference type="EMBL" id="VDS05943.1"/>
    </source>
</evidence>
<protein>
    <recommendedName>
        <fullName evidence="3">N-acetyltransferase domain-containing protein</fullName>
    </recommendedName>
</protein>
<sequence>MSLLVEGFPERSPAFWKQALDALGDYAGKSDAGPIGYLMQVDDEAVGVILTIASWRRDGKRIVNLSSWYVRAEHRWQAARMLMQVTADKSAIYTDISPSPETARLNKALGFSTVSDCVVLLPLPLTALRGRSEGEVLRPADMPAGVLTPADEAMLALHHAAGCICAVHRTGERYTPLIFSPSRRYGRMVVRLIYAEDGKVMVESGATIARFLLRSGILALTMPATEGDHPPTARMRSIPAPVQVKGEWAQGRIDKAYSELVFLHL</sequence>
<dbReference type="AlphaFoldDB" id="A0A447IEN2"/>